<dbReference type="Pfam" id="PF03446">
    <property type="entry name" value="NAD_binding_2"/>
    <property type="match status" value="1"/>
</dbReference>
<organism evidence="5 6">
    <name type="scientific">Modicisalibacter muralis</name>
    <dbReference type="NCBI Taxonomy" id="119000"/>
    <lineage>
        <taxon>Bacteria</taxon>
        <taxon>Pseudomonadati</taxon>
        <taxon>Pseudomonadota</taxon>
        <taxon>Gammaproteobacteria</taxon>
        <taxon>Oceanospirillales</taxon>
        <taxon>Halomonadaceae</taxon>
        <taxon>Modicisalibacter</taxon>
    </lineage>
</organism>
<dbReference type="InterPro" id="IPR006115">
    <property type="entry name" value="6PGDH_NADP-bd"/>
</dbReference>
<evidence type="ECO:0000259" key="4">
    <source>
        <dbReference type="Pfam" id="PF14833"/>
    </source>
</evidence>
<dbReference type="Pfam" id="PF14833">
    <property type="entry name" value="NAD_binding_11"/>
    <property type="match status" value="1"/>
</dbReference>
<dbReference type="EMBL" id="FNGI01000005">
    <property type="protein sequence ID" value="SDL62692.1"/>
    <property type="molecule type" value="Genomic_DNA"/>
</dbReference>
<evidence type="ECO:0000256" key="1">
    <source>
        <dbReference type="ARBA" id="ARBA00023002"/>
    </source>
</evidence>
<keyword evidence="2" id="KW-0520">NAD</keyword>
<protein>
    <submittedName>
        <fullName evidence="5">3-hydroxyisobutyrate dehydrogenase</fullName>
    </submittedName>
</protein>
<dbReference type="PROSITE" id="PS00065">
    <property type="entry name" value="D_2_HYDROXYACID_DH_1"/>
    <property type="match status" value="1"/>
</dbReference>
<name>A0A1G9LL35_9GAMM</name>
<evidence type="ECO:0000256" key="2">
    <source>
        <dbReference type="ARBA" id="ARBA00023027"/>
    </source>
</evidence>
<dbReference type="STRING" id="119000.SAMN05661010_02142"/>
<keyword evidence="1" id="KW-0560">Oxidoreductase</keyword>
<dbReference type="PANTHER" id="PTHR22981">
    <property type="entry name" value="3-HYDROXYISOBUTYRATE DEHYDROGENASE-RELATED"/>
    <property type="match status" value="1"/>
</dbReference>
<dbReference type="Proteomes" id="UP000198654">
    <property type="component" value="Unassembled WGS sequence"/>
</dbReference>
<dbReference type="GO" id="GO:0050661">
    <property type="term" value="F:NADP binding"/>
    <property type="evidence" value="ECO:0007669"/>
    <property type="project" value="InterPro"/>
</dbReference>
<dbReference type="SUPFAM" id="SSF51735">
    <property type="entry name" value="NAD(P)-binding Rossmann-fold domains"/>
    <property type="match status" value="1"/>
</dbReference>
<reference evidence="5 6" key="1">
    <citation type="submission" date="2016-10" db="EMBL/GenBank/DDBJ databases">
        <authorList>
            <person name="de Groot N.N."/>
        </authorList>
    </citation>
    <scope>NUCLEOTIDE SEQUENCE [LARGE SCALE GENOMIC DNA]</scope>
    <source>
        <strain evidence="5 6">DSM 14789</strain>
    </source>
</reference>
<evidence type="ECO:0000259" key="3">
    <source>
        <dbReference type="Pfam" id="PF03446"/>
    </source>
</evidence>
<evidence type="ECO:0000313" key="6">
    <source>
        <dbReference type="Proteomes" id="UP000198654"/>
    </source>
</evidence>
<dbReference type="PANTHER" id="PTHR22981:SF7">
    <property type="entry name" value="3-HYDROXYISOBUTYRATE DEHYDROGENASE, MITOCHONDRIAL"/>
    <property type="match status" value="1"/>
</dbReference>
<dbReference type="InterPro" id="IPR036291">
    <property type="entry name" value="NAD(P)-bd_dom_sf"/>
</dbReference>
<feature type="domain" description="6-phosphogluconate dehydrogenase NADP-binding" evidence="3">
    <location>
        <begin position="7"/>
        <end position="163"/>
    </location>
</feature>
<keyword evidence="6" id="KW-1185">Reference proteome</keyword>
<accession>A0A1G9LL35</accession>
<dbReference type="Gene3D" id="1.10.1040.10">
    <property type="entry name" value="N-(1-d-carboxylethyl)-l-norvaline Dehydrogenase, domain 2"/>
    <property type="match status" value="2"/>
</dbReference>
<feature type="domain" description="3-hydroxyisobutyrate dehydrogenase-like NAD-binding" evidence="4">
    <location>
        <begin position="166"/>
        <end position="286"/>
    </location>
</feature>
<dbReference type="AlphaFoldDB" id="A0A1G9LL35"/>
<dbReference type="InterPro" id="IPR008927">
    <property type="entry name" value="6-PGluconate_DH-like_C_sf"/>
</dbReference>
<dbReference type="InterPro" id="IPR029154">
    <property type="entry name" value="HIBADH-like_NADP-bd"/>
</dbReference>
<evidence type="ECO:0000313" key="5">
    <source>
        <dbReference type="EMBL" id="SDL62692.1"/>
    </source>
</evidence>
<dbReference type="InterPro" id="IPR029752">
    <property type="entry name" value="D-isomer_DH_CS1"/>
</dbReference>
<dbReference type="SUPFAM" id="SSF48179">
    <property type="entry name" value="6-phosphogluconate dehydrogenase C-terminal domain-like"/>
    <property type="match status" value="2"/>
</dbReference>
<dbReference type="OrthoDB" id="9786703at2"/>
<dbReference type="InterPro" id="IPR013328">
    <property type="entry name" value="6PGD_dom2"/>
</dbReference>
<gene>
    <name evidence="5" type="ORF">SAMN05661010_02142</name>
</gene>
<dbReference type="GO" id="GO:0051287">
    <property type="term" value="F:NAD binding"/>
    <property type="evidence" value="ECO:0007669"/>
    <property type="project" value="InterPro"/>
</dbReference>
<dbReference type="Gene3D" id="3.40.50.720">
    <property type="entry name" value="NAD(P)-binding Rossmann-like Domain"/>
    <property type="match status" value="1"/>
</dbReference>
<proteinExistence type="predicted"/>
<sequence length="434" mass="45769">MAEPTSVGVIGTGQIGSRIAKRLLRAGYRVVIHDIDPAAMEGIPGALPVDSAAAVARDCDLVITCVTDHHSVRDVVIGRGGILEAVRPEHLVIETTTSTPATTREVTAALRGHGADLVDAPVSRGVPAAEKGTLSIMLGGDEAPRERAQPVLQQLGTEIIATGEVGTGHIAKAMNMMVMAVNFTATMELMHVADSHGISREKSIARFASGPARSFVLDHHWPRYILPATYDSGFTLGLMWKDLRIASEIAVGSGQAPLLGERVTSLYRWAATAGMAESDNTQLVKFTDEIRTPRPSGQHRSIEAESLLECLEKALFAAVYLGTLEALAVARAAGLEPERLLAVLNASSGGSAVSRGEHGGSVNLEPLYANAREAALIAMEQGNSSFVTGLVPQILGLGLRVLSRTAPDDAVIDFICRRMETGDGSRGAGPRRNG</sequence>
<dbReference type="GO" id="GO:0016616">
    <property type="term" value="F:oxidoreductase activity, acting on the CH-OH group of donors, NAD or NADP as acceptor"/>
    <property type="evidence" value="ECO:0007669"/>
    <property type="project" value="UniProtKB-ARBA"/>
</dbReference>
<dbReference type="RefSeq" id="WP_089728368.1">
    <property type="nucleotide sequence ID" value="NZ_FNGI01000005.1"/>
</dbReference>